<evidence type="ECO:0000256" key="1">
    <source>
        <dbReference type="SAM" id="MobiDB-lite"/>
    </source>
</evidence>
<reference evidence="3" key="3">
    <citation type="submission" date="2016-06" db="UniProtKB">
        <authorList>
            <consortium name="WormBaseParasite"/>
        </authorList>
    </citation>
    <scope>IDENTIFICATION</scope>
</reference>
<dbReference type="AlphaFoldDB" id="A0A183CMS9"/>
<feature type="compositionally biased region" description="Basic and acidic residues" evidence="1">
    <location>
        <begin position="55"/>
        <end position="64"/>
    </location>
</feature>
<protein>
    <submittedName>
        <fullName evidence="3">Uncharacterized protein</fullName>
    </submittedName>
</protein>
<reference evidence="2" key="2">
    <citation type="submission" date="2014-05" db="EMBL/GenBank/DDBJ databases">
        <title>The genome and life-stage specific transcriptomes of Globodera pallida elucidate key aspects of plant parasitism by a cyst nematode.</title>
        <authorList>
            <person name="Cotton J.A."/>
            <person name="Lilley C.J."/>
            <person name="Jones L.M."/>
            <person name="Kikuchi T."/>
            <person name="Reid A.J."/>
            <person name="Thorpe P."/>
            <person name="Tsai I.J."/>
            <person name="Beasley H."/>
            <person name="Blok V."/>
            <person name="Cock P.J.A."/>
            <person name="Van den Akker S.E."/>
            <person name="Holroyd N."/>
            <person name="Hunt M."/>
            <person name="Mantelin S."/>
            <person name="Naghra H."/>
            <person name="Pain A."/>
            <person name="Palomares-Rius J.E."/>
            <person name="Zarowiecki M."/>
            <person name="Berriman M."/>
            <person name="Jones J.T."/>
            <person name="Urwin P.E."/>
        </authorList>
    </citation>
    <scope>NUCLEOTIDE SEQUENCE [LARGE SCALE GENOMIC DNA]</scope>
    <source>
        <strain evidence="2">Lindley</strain>
    </source>
</reference>
<keyword evidence="2" id="KW-1185">Reference proteome</keyword>
<evidence type="ECO:0000313" key="2">
    <source>
        <dbReference type="Proteomes" id="UP000050741"/>
    </source>
</evidence>
<proteinExistence type="predicted"/>
<organism evidence="2 3">
    <name type="scientific">Globodera pallida</name>
    <name type="common">Potato cyst nematode worm</name>
    <name type="synonym">Heterodera pallida</name>
    <dbReference type="NCBI Taxonomy" id="36090"/>
    <lineage>
        <taxon>Eukaryota</taxon>
        <taxon>Metazoa</taxon>
        <taxon>Ecdysozoa</taxon>
        <taxon>Nematoda</taxon>
        <taxon>Chromadorea</taxon>
        <taxon>Rhabditida</taxon>
        <taxon>Tylenchina</taxon>
        <taxon>Tylenchomorpha</taxon>
        <taxon>Tylenchoidea</taxon>
        <taxon>Heteroderidae</taxon>
        <taxon>Heteroderinae</taxon>
        <taxon>Globodera</taxon>
    </lineage>
</organism>
<reference evidence="2" key="1">
    <citation type="submission" date="2013-12" db="EMBL/GenBank/DDBJ databases">
        <authorList>
            <person name="Aslett M."/>
        </authorList>
    </citation>
    <scope>NUCLEOTIDE SEQUENCE [LARGE SCALE GENOMIC DNA]</scope>
    <source>
        <strain evidence="2">Lindley</strain>
    </source>
</reference>
<sequence length="88" mass="9803">MCPIPKTTSAMDALVHSTHLYGRRLVLEWANQSEDVEEKRLRTTKRMALAPDVAGEEKRVRTAEEGADADGVASACRSSFQRERQSKA</sequence>
<evidence type="ECO:0000313" key="3">
    <source>
        <dbReference type="WBParaSite" id="GPLIN_001418500"/>
    </source>
</evidence>
<accession>A0A183CMS9</accession>
<dbReference type="Proteomes" id="UP000050741">
    <property type="component" value="Unassembled WGS sequence"/>
</dbReference>
<name>A0A183CMS9_GLOPA</name>
<feature type="region of interest" description="Disordered" evidence="1">
    <location>
        <begin position="53"/>
        <end position="88"/>
    </location>
</feature>
<dbReference type="WBParaSite" id="GPLIN_001418500">
    <property type="protein sequence ID" value="GPLIN_001418500"/>
    <property type="gene ID" value="GPLIN_001418500"/>
</dbReference>